<reference evidence="12" key="1">
    <citation type="submission" date="2016-10" db="EMBL/GenBank/DDBJ databases">
        <authorList>
            <person name="Varghese N."/>
            <person name="Submissions S."/>
        </authorList>
    </citation>
    <scope>NUCLEOTIDE SEQUENCE [LARGE SCALE GENOMIC DNA]</scope>
    <source>
        <strain evidence="12">DSM 44637</strain>
    </source>
</reference>
<dbReference type="EC" id="4.1.2.50" evidence="4"/>
<evidence type="ECO:0000256" key="2">
    <source>
        <dbReference type="ARBA" id="ARBA00005061"/>
    </source>
</evidence>
<dbReference type="EMBL" id="FOWC01000009">
    <property type="protein sequence ID" value="SFQ20119.1"/>
    <property type="molecule type" value="Genomic_DNA"/>
</dbReference>
<evidence type="ECO:0000256" key="10">
    <source>
        <dbReference type="ARBA" id="ARBA00048807"/>
    </source>
</evidence>
<comment type="catalytic activity">
    <reaction evidence="10">
        <text>7,8-dihydroneopterin 3'-triphosphate + H2O = 6-carboxy-5,6,7,8-tetrahydropterin + triphosphate + acetaldehyde + 2 H(+)</text>
        <dbReference type="Rhea" id="RHEA:27966"/>
        <dbReference type="ChEBI" id="CHEBI:15343"/>
        <dbReference type="ChEBI" id="CHEBI:15377"/>
        <dbReference type="ChEBI" id="CHEBI:15378"/>
        <dbReference type="ChEBI" id="CHEBI:18036"/>
        <dbReference type="ChEBI" id="CHEBI:58462"/>
        <dbReference type="ChEBI" id="CHEBI:61032"/>
        <dbReference type="EC" id="4.1.2.50"/>
    </reaction>
</comment>
<name>A0A1I5WK81_9PSEU</name>
<dbReference type="GO" id="GO:0070497">
    <property type="term" value="F:6-carboxytetrahydropterin synthase activity"/>
    <property type="evidence" value="ECO:0007669"/>
    <property type="project" value="UniProtKB-EC"/>
</dbReference>
<organism evidence="11 12">
    <name type="scientific">Amycolatopsis rubida</name>
    <dbReference type="NCBI Taxonomy" id="112413"/>
    <lineage>
        <taxon>Bacteria</taxon>
        <taxon>Bacillati</taxon>
        <taxon>Actinomycetota</taxon>
        <taxon>Actinomycetes</taxon>
        <taxon>Pseudonocardiales</taxon>
        <taxon>Pseudonocardiaceae</taxon>
        <taxon>Amycolatopsis</taxon>
    </lineage>
</organism>
<evidence type="ECO:0000256" key="3">
    <source>
        <dbReference type="ARBA" id="ARBA00008900"/>
    </source>
</evidence>
<comment type="cofactor">
    <cofactor evidence="1">
        <name>Zn(2+)</name>
        <dbReference type="ChEBI" id="CHEBI:29105"/>
    </cofactor>
</comment>
<keyword evidence="6" id="KW-0479">Metal-binding</keyword>
<dbReference type="Pfam" id="PF01242">
    <property type="entry name" value="PTPS"/>
    <property type="match status" value="2"/>
</dbReference>
<dbReference type="SUPFAM" id="SSF55620">
    <property type="entry name" value="Tetrahydrobiopterin biosynthesis enzymes-like"/>
    <property type="match status" value="2"/>
</dbReference>
<dbReference type="Proteomes" id="UP000199137">
    <property type="component" value="Unassembled WGS sequence"/>
</dbReference>
<comment type="pathway">
    <text evidence="2">Purine metabolism; 7-cyano-7-deazaguanine biosynthesis.</text>
</comment>
<evidence type="ECO:0000256" key="5">
    <source>
        <dbReference type="ARBA" id="ARBA00018141"/>
    </source>
</evidence>
<protein>
    <recommendedName>
        <fullName evidence="5">6-carboxy-5,6,7,8-tetrahydropterin synthase</fullName>
        <ecNumber evidence="4">4.1.2.50</ecNumber>
    </recommendedName>
    <alternativeName>
        <fullName evidence="9">Queuosine biosynthesis protein QueD</fullName>
    </alternativeName>
</protein>
<dbReference type="GO" id="GO:0046872">
    <property type="term" value="F:metal ion binding"/>
    <property type="evidence" value="ECO:0007669"/>
    <property type="project" value="UniProtKB-KW"/>
</dbReference>
<keyword evidence="7" id="KW-0862">Zinc</keyword>
<comment type="similarity">
    <text evidence="3">Belongs to the PTPS family. QueD subfamily.</text>
</comment>
<dbReference type="InterPro" id="IPR038418">
    <property type="entry name" value="6-PTP_synth/QueD_sf"/>
</dbReference>
<keyword evidence="8" id="KW-0456">Lyase</keyword>
<evidence type="ECO:0000313" key="12">
    <source>
        <dbReference type="Proteomes" id="UP000199137"/>
    </source>
</evidence>
<dbReference type="PANTHER" id="PTHR12589">
    <property type="entry name" value="PYRUVOYL TETRAHYDROBIOPTERIN SYNTHASE"/>
    <property type="match status" value="1"/>
</dbReference>
<gene>
    <name evidence="11" type="ORF">SAMN05421854_109274</name>
</gene>
<dbReference type="AlphaFoldDB" id="A0A1I5WK81"/>
<dbReference type="STRING" id="112413.SAMN05421854_109274"/>
<accession>A0A1I5WK81</accession>
<dbReference type="UniPathway" id="UPA00391"/>
<evidence type="ECO:0000256" key="9">
    <source>
        <dbReference type="ARBA" id="ARBA00031449"/>
    </source>
</evidence>
<sequence>MKPHPVSSTRVAVSDLARGRYSIGDGTFSFAAAHHLTDLPDAENKAGRSHGHTFTVEVELTDTELRAPGFVADYAELATLGEYLKRELDHRDLNAIFTFDTTTDALAQHITAWFLAHMPSERGKQLHAIHVNIGTTTRSPQHTAVDSFAFEAAHHLEGLPDGHKCGRPHGHSYRVDLRLDQQTSPRRRARIRALLAEYLDRQLDHRDLNAVLQFQPTSELVAEHLYAWTLSQAKGQEAAAVQALRVWESPRRWAEFTQDERSGR</sequence>
<evidence type="ECO:0000256" key="1">
    <source>
        <dbReference type="ARBA" id="ARBA00001947"/>
    </source>
</evidence>
<proteinExistence type="inferred from homology"/>
<evidence type="ECO:0000256" key="8">
    <source>
        <dbReference type="ARBA" id="ARBA00023239"/>
    </source>
</evidence>
<evidence type="ECO:0000313" key="11">
    <source>
        <dbReference type="EMBL" id="SFQ20119.1"/>
    </source>
</evidence>
<dbReference type="PANTHER" id="PTHR12589:SF7">
    <property type="entry name" value="6-PYRUVOYL TETRAHYDROBIOPTERIN SYNTHASE"/>
    <property type="match status" value="1"/>
</dbReference>
<dbReference type="Gene3D" id="3.30.479.10">
    <property type="entry name" value="6-pyruvoyl tetrahydropterin synthase/QueD"/>
    <property type="match status" value="2"/>
</dbReference>
<evidence type="ECO:0000256" key="6">
    <source>
        <dbReference type="ARBA" id="ARBA00022723"/>
    </source>
</evidence>
<evidence type="ECO:0000256" key="7">
    <source>
        <dbReference type="ARBA" id="ARBA00022833"/>
    </source>
</evidence>
<evidence type="ECO:0000256" key="4">
    <source>
        <dbReference type="ARBA" id="ARBA00012982"/>
    </source>
</evidence>
<dbReference type="InterPro" id="IPR007115">
    <property type="entry name" value="6-PTP_synth/QueD"/>
</dbReference>